<evidence type="ECO:0000256" key="7">
    <source>
        <dbReference type="ARBA" id="ARBA00044504"/>
    </source>
</evidence>
<dbReference type="Proteomes" id="UP000245207">
    <property type="component" value="Unassembled WGS sequence"/>
</dbReference>
<reference evidence="9 10" key="1">
    <citation type="journal article" date="2018" name="Mol. Plant">
        <title>The genome of Artemisia annua provides insight into the evolution of Asteraceae family and artemisinin biosynthesis.</title>
        <authorList>
            <person name="Shen Q."/>
            <person name="Zhang L."/>
            <person name="Liao Z."/>
            <person name="Wang S."/>
            <person name="Yan T."/>
            <person name="Shi P."/>
            <person name="Liu M."/>
            <person name="Fu X."/>
            <person name="Pan Q."/>
            <person name="Wang Y."/>
            <person name="Lv Z."/>
            <person name="Lu X."/>
            <person name="Zhang F."/>
            <person name="Jiang W."/>
            <person name="Ma Y."/>
            <person name="Chen M."/>
            <person name="Hao X."/>
            <person name="Li L."/>
            <person name="Tang Y."/>
            <person name="Lv G."/>
            <person name="Zhou Y."/>
            <person name="Sun X."/>
            <person name="Brodelius P.E."/>
            <person name="Rose J.K.C."/>
            <person name="Tang K."/>
        </authorList>
    </citation>
    <scope>NUCLEOTIDE SEQUENCE [LARGE SCALE GENOMIC DNA]</scope>
    <source>
        <strain evidence="10">cv. Huhao1</strain>
        <tissue evidence="9">Leaf</tissue>
    </source>
</reference>
<evidence type="ECO:0000256" key="8">
    <source>
        <dbReference type="SAM" id="Phobius"/>
    </source>
</evidence>
<comment type="caution">
    <text evidence="9">The sequence shown here is derived from an EMBL/GenBank/DDBJ whole genome shotgun (WGS) entry which is preliminary data.</text>
</comment>
<evidence type="ECO:0000256" key="1">
    <source>
        <dbReference type="ARBA" id="ARBA00004370"/>
    </source>
</evidence>
<dbReference type="InterPro" id="IPR036259">
    <property type="entry name" value="MFS_trans_sf"/>
</dbReference>
<dbReference type="PANTHER" id="PTHR23500:SF109">
    <property type="entry name" value="SUGAR TRANSPORT PROTEIN 7"/>
    <property type="match status" value="1"/>
</dbReference>
<accession>A0A2U1LWY5</accession>
<dbReference type="EMBL" id="PKPP01007390">
    <property type="protein sequence ID" value="PWA53523.1"/>
    <property type="molecule type" value="Genomic_DNA"/>
</dbReference>
<dbReference type="InterPro" id="IPR005828">
    <property type="entry name" value="MFS_sugar_transport-like"/>
</dbReference>
<dbReference type="GO" id="GO:0015144">
    <property type="term" value="F:carbohydrate transmembrane transporter activity"/>
    <property type="evidence" value="ECO:0007669"/>
    <property type="project" value="InterPro"/>
</dbReference>
<name>A0A2U1LWY5_ARTAN</name>
<protein>
    <submittedName>
        <fullName evidence="9">Sugar carrier protein A</fullName>
    </submittedName>
</protein>
<dbReference type="InterPro" id="IPR045262">
    <property type="entry name" value="STP/PLT_plant"/>
</dbReference>
<dbReference type="OrthoDB" id="5296287at2759"/>
<dbReference type="SUPFAM" id="SSF103473">
    <property type="entry name" value="MFS general substrate transporter"/>
    <property type="match status" value="1"/>
</dbReference>
<sequence>MALSSCYASQILTGLNSFLFYDPVLFQSLGFKRNASLYSSALTGAVLCLSTFVSIAAVDKLDRKVLLIGGDIQMIICKNSQKPILSWWLLSFVYLSQHLGGHGAYWVGQCKARYSRHSIIVSSLPQNKFLYRHIQSGLAGSILQQVPVFTHKNSLGQKINRLKTFELKEYVDDTKDYGKQLLECGCHGLAITKCIVGSSWSRIVYSTANAIEAGSHFV</sequence>
<evidence type="ECO:0000256" key="5">
    <source>
        <dbReference type="ARBA" id="ARBA00022989"/>
    </source>
</evidence>
<gene>
    <name evidence="9" type="ORF">CTI12_AA444250</name>
</gene>
<evidence type="ECO:0000313" key="10">
    <source>
        <dbReference type="Proteomes" id="UP000245207"/>
    </source>
</evidence>
<keyword evidence="4 8" id="KW-0812">Transmembrane</keyword>
<organism evidence="9 10">
    <name type="scientific">Artemisia annua</name>
    <name type="common">Sweet wormwood</name>
    <dbReference type="NCBI Taxonomy" id="35608"/>
    <lineage>
        <taxon>Eukaryota</taxon>
        <taxon>Viridiplantae</taxon>
        <taxon>Streptophyta</taxon>
        <taxon>Embryophyta</taxon>
        <taxon>Tracheophyta</taxon>
        <taxon>Spermatophyta</taxon>
        <taxon>Magnoliopsida</taxon>
        <taxon>eudicotyledons</taxon>
        <taxon>Gunneridae</taxon>
        <taxon>Pentapetalae</taxon>
        <taxon>asterids</taxon>
        <taxon>campanulids</taxon>
        <taxon>Asterales</taxon>
        <taxon>Asteraceae</taxon>
        <taxon>Asteroideae</taxon>
        <taxon>Anthemideae</taxon>
        <taxon>Artemisiinae</taxon>
        <taxon>Artemisia</taxon>
    </lineage>
</organism>
<dbReference type="Gene3D" id="1.20.1250.20">
    <property type="entry name" value="MFS general substrate transporter like domains"/>
    <property type="match status" value="1"/>
</dbReference>
<evidence type="ECO:0000256" key="6">
    <source>
        <dbReference type="ARBA" id="ARBA00023136"/>
    </source>
</evidence>
<dbReference type="PANTHER" id="PTHR23500">
    <property type="entry name" value="SOLUTE CARRIER FAMILY 2, FACILITATED GLUCOSE TRANSPORTER"/>
    <property type="match status" value="1"/>
</dbReference>
<evidence type="ECO:0000313" key="9">
    <source>
        <dbReference type="EMBL" id="PWA53523.1"/>
    </source>
</evidence>
<dbReference type="GO" id="GO:0016020">
    <property type="term" value="C:membrane"/>
    <property type="evidence" value="ECO:0007669"/>
    <property type="project" value="UniProtKB-SubCell"/>
</dbReference>
<comment type="similarity">
    <text evidence="7">Belongs to the major facilitator superfamily. Phosphate:H(+) symporter (TC 2.A.1.9) family.</text>
</comment>
<keyword evidence="3" id="KW-0813">Transport</keyword>
<keyword evidence="10" id="KW-1185">Reference proteome</keyword>
<evidence type="ECO:0000256" key="2">
    <source>
        <dbReference type="ARBA" id="ARBA00010992"/>
    </source>
</evidence>
<feature type="transmembrane region" description="Helical" evidence="8">
    <location>
        <begin position="37"/>
        <end position="58"/>
    </location>
</feature>
<keyword evidence="6 8" id="KW-0472">Membrane</keyword>
<evidence type="ECO:0000256" key="3">
    <source>
        <dbReference type="ARBA" id="ARBA00022448"/>
    </source>
</evidence>
<evidence type="ECO:0000256" key="4">
    <source>
        <dbReference type="ARBA" id="ARBA00022692"/>
    </source>
</evidence>
<keyword evidence="5 8" id="KW-1133">Transmembrane helix</keyword>
<proteinExistence type="inferred from homology"/>
<comment type="similarity">
    <text evidence="2">Belongs to the major facilitator superfamily. Sugar transporter (TC 2.A.1.1) family.</text>
</comment>
<dbReference type="AlphaFoldDB" id="A0A2U1LWY5"/>
<dbReference type="Pfam" id="PF00083">
    <property type="entry name" value="Sugar_tr"/>
    <property type="match status" value="1"/>
</dbReference>
<dbReference type="STRING" id="35608.A0A2U1LWY5"/>
<comment type="subcellular location">
    <subcellularLocation>
        <location evidence="1">Membrane</location>
    </subcellularLocation>
</comment>